<gene>
    <name evidence="1" type="ORF">WMY93_002223</name>
</gene>
<protein>
    <submittedName>
        <fullName evidence="1">Uncharacterized protein</fullName>
    </submittedName>
</protein>
<sequence length="101" mass="11441">MSRSRPEQQMCPALNGTCVVDILKRTSVHDSEVEGEGAGSEVTAFLNESSVKQRTDQVDRPLPWCIVGELLCASGNDRTLNMRRLWYREKAGTCEKQKRRE</sequence>
<evidence type="ECO:0000313" key="1">
    <source>
        <dbReference type="EMBL" id="KAK7938897.1"/>
    </source>
</evidence>
<accession>A0AAW0PWL6</accession>
<proteinExistence type="predicted"/>
<keyword evidence="2" id="KW-1185">Reference proteome</keyword>
<dbReference type="Proteomes" id="UP001460270">
    <property type="component" value="Unassembled WGS sequence"/>
</dbReference>
<dbReference type="AlphaFoldDB" id="A0AAW0PWL6"/>
<comment type="caution">
    <text evidence="1">The sequence shown here is derived from an EMBL/GenBank/DDBJ whole genome shotgun (WGS) entry which is preliminary data.</text>
</comment>
<organism evidence="1 2">
    <name type="scientific">Mugilogobius chulae</name>
    <name type="common">yellowstripe goby</name>
    <dbReference type="NCBI Taxonomy" id="88201"/>
    <lineage>
        <taxon>Eukaryota</taxon>
        <taxon>Metazoa</taxon>
        <taxon>Chordata</taxon>
        <taxon>Craniata</taxon>
        <taxon>Vertebrata</taxon>
        <taxon>Euteleostomi</taxon>
        <taxon>Actinopterygii</taxon>
        <taxon>Neopterygii</taxon>
        <taxon>Teleostei</taxon>
        <taxon>Neoteleostei</taxon>
        <taxon>Acanthomorphata</taxon>
        <taxon>Gobiaria</taxon>
        <taxon>Gobiiformes</taxon>
        <taxon>Gobioidei</taxon>
        <taxon>Gobiidae</taxon>
        <taxon>Gobionellinae</taxon>
        <taxon>Mugilogobius</taxon>
    </lineage>
</organism>
<reference evidence="2" key="1">
    <citation type="submission" date="2024-04" db="EMBL/GenBank/DDBJ databases">
        <title>Salinicola lusitanus LLJ914,a marine bacterium isolated from the Okinawa Trough.</title>
        <authorList>
            <person name="Li J."/>
        </authorList>
    </citation>
    <scope>NUCLEOTIDE SEQUENCE [LARGE SCALE GENOMIC DNA]</scope>
</reference>
<evidence type="ECO:0000313" key="2">
    <source>
        <dbReference type="Proteomes" id="UP001460270"/>
    </source>
</evidence>
<dbReference type="EMBL" id="JBBPFD010000002">
    <property type="protein sequence ID" value="KAK7938897.1"/>
    <property type="molecule type" value="Genomic_DNA"/>
</dbReference>
<name>A0AAW0PWL6_9GOBI</name>